<dbReference type="PROSITE" id="PS51873">
    <property type="entry name" value="TRIAD"/>
    <property type="match status" value="1"/>
</dbReference>
<dbReference type="EC" id="2.3.2.31" evidence="2"/>
<evidence type="ECO:0000313" key="11">
    <source>
        <dbReference type="EMBL" id="GIZ41819.1"/>
    </source>
</evidence>
<comment type="caution">
    <text evidence="11">The sequence shown here is derived from an EMBL/GenBank/DDBJ whole genome shotgun (WGS) entry which is preliminary data.</text>
</comment>
<dbReference type="InterPro" id="IPR002867">
    <property type="entry name" value="IBR_dom"/>
</dbReference>
<dbReference type="PROSITE" id="PS00518">
    <property type="entry name" value="ZF_RING_1"/>
    <property type="match status" value="1"/>
</dbReference>
<dbReference type="InterPro" id="IPR031127">
    <property type="entry name" value="E3_UB_ligase_RBR"/>
</dbReference>
<dbReference type="InterPro" id="IPR044066">
    <property type="entry name" value="TRIAD_supradom"/>
</dbReference>
<evidence type="ECO:0000256" key="6">
    <source>
        <dbReference type="ARBA" id="ARBA00022771"/>
    </source>
</evidence>
<dbReference type="GO" id="GO:0008270">
    <property type="term" value="F:zinc ion binding"/>
    <property type="evidence" value="ECO:0007669"/>
    <property type="project" value="UniProtKB-KW"/>
</dbReference>
<dbReference type="GeneID" id="68290685"/>
<evidence type="ECO:0000256" key="8">
    <source>
        <dbReference type="ARBA" id="ARBA00022833"/>
    </source>
</evidence>
<dbReference type="Gene3D" id="1.20.120.1750">
    <property type="match status" value="1"/>
</dbReference>
<dbReference type="SMART" id="SM00647">
    <property type="entry name" value="IBR"/>
    <property type="match status" value="2"/>
</dbReference>
<dbReference type="Pfam" id="PF01485">
    <property type="entry name" value="IBR"/>
    <property type="match status" value="1"/>
</dbReference>
<proteinExistence type="predicted"/>
<evidence type="ECO:0000256" key="7">
    <source>
        <dbReference type="ARBA" id="ARBA00022786"/>
    </source>
</evidence>
<evidence type="ECO:0000259" key="10">
    <source>
        <dbReference type="PROSITE" id="PS51873"/>
    </source>
</evidence>
<dbReference type="Proteomes" id="UP000825890">
    <property type="component" value="Unassembled WGS sequence"/>
</dbReference>
<keyword evidence="5" id="KW-0677">Repeat</keyword>
<dbReference type="OrthoDB" id="1431934at2759"/>
<feature type="region of interest" description="Disordered" evidence="9">
    <location>
        <begin position="1"/>
        <end position="30"/>
    </location>
</feature>
<keyword evidence="8" id="KW-0862">Zinc</keyword>
<evidence type="ECO:0000256" key="3">
    <source>
        <dbReference type="ARBA" id="ARBA00022679"/>
    </source>
</evidence>
<feature type="domain" description="RING-type" evidence="10">
    <location>
        <begin position="61"/>
        <end position="290"/>
    </location>
</feature>
<dbReference type="InterPro" id="IPR017907">
    <property type="entry name" value="Znf_RING_CS"/>
</dbReference>
<dbReference type="CDD" id="cd20335">
    <property type="entry name" value="BRcat_RBR"/>
    <property type="match status" value="1"/>
</dbReference>
<evidence type="ECO:0000256" key="9">
    <source>
        <dbReference type="SAM" id="MobiDB-lite"/>
    </source>
</evidence>
<dbReference type="AlphaFoldDB" id="A0A9P3FGF9"/>
<evidence type="ECO:0000256" key="2">
    <source>
        <dbReference type="ARBA" id="ARBA00012251"/>
    </source>
</evidence>
<keyword evidence="3" id="KW-0808">Transferase</keyword>
<comment type="catalytic activity">
    <reaction evidence="1">
        <text>[E2 ubiquitin-conjugating enzyme]-S-ubiquitinyl-L-cysteine + [acceptor protein]-L-lysine = [E2 ubiquitin-conjugating enzyme]-L-cysteine + [acceptor protein]-N(6)-ubiquitinyl-L-lysine.</text>
        <dbReference type="EC" id="2.3.2.31"/>
    </reaction>
</comment>
<reference evidence="11 12" key="1">
    <citation type="submission" date="2021-01" db="EMBL/GenBank/DDBJ databases">
        <title>Cercospora kikuchii MAFF 305040 whole genome shotgun sequence.</title>
        <authorList>
            <person name="Kashiwa T."/>
            <person name="Suzuki T."/>
        </authorList>
    </citation>
    <scope>NUCLEOTIDE SEQUENCE [LARGE SCALE GENOMIC DNA]</scope>
    <source>
        <strain evidence="11 12">MAFF 305040</strain>
    </source>
</reference>
<name>A0A9P3FGF9_9PEZI</name>
<dbReference type="Pfam" id="PF22191">
    <property type="entry name" value="IBR_1"/>
    <property type="match status" value="1"/>
</dbReference>
<dbReference type="GO" id="GO:0016567">
    <property type="term" value="P:protein ubiquitination"/>
    <property type="evidence" value="ECO:0007669"/>
    <property type="project" value="InterPro"/>
</dbReference>
<keyword evidence="6" id="KW-0863">Zinc-finger</keyword>
<evidence type="ECO:0000256" key="1">
    <source>
        <dbReference type="ARBA" id="ARBA00001798"/>
    </source>
</evidence>
<keyword evidence="4" id="KW-0479">Metal-binding</keyword>
<dbReference type="PANTHER" id="PTHR11685">
    <property type="entry name" value="RBR FAMILY RING FINGER AND IBR DOMAIN-CONTAINING"/>
    <property type="match status" value="1"/>
</dbReference>
<sequence length="297" mass="33740">MATQETGSEEDGAGKTSTTRPCAHKFGDASHSGIADITDLHAEFSGIIFDSDTDDEDEDESSKICQSCEESKFDFRFPDAPDNSSCAHVVESCWSCWEQWIETQLASQTPDKISCIQCRTTLTAEDIRAYATPVDYQRYLDLCLRTALSADPSFHFCKDNSCESGQFHDTGEIFCCTACSHKHCVECQSEWHEGKTCESYQAEKRHNEEKAKLEEEELRARRVWEDEASEDTNARTTKACPGSECGKRIEKNDGCEHMICRQCDHEFCWLCLADYKAIRKEGNHAHEKDCPHWREPP</sequence>
<organism evidence="11 12">
    <name type="scientific">Cercospora kikuchii</name>
    <dbReference type="NCBI Taxonomy" id="84275"/>
    <lineage>
        <taxon>Eukaryota</taxon>
        <taxon>Fungi</taxon>
        <taxon>Dikarya</taxon>
        <taxon>Ascomycota</taxon>
        <taxon>Pezizomycotina</taxon>
        <taxon>Dothideomycetes</taxon>
        <taxon>Dothideomycetidae</taxon>
        <taxon>Mycosphaerellales</taxon>
        <taxon>Mycosphaerellaceae</taxon>
        <taxon>Cercospora</taxon>
    </lineage>
</organism>
<dbReference type="CDD" id="cd20336">
    <property type="entry name" value="Rcat_RBR"/>
    <property type="match status" value="1"/>
</dbReference>
<dbReference type="GO" id="GO:0061630">
    <property type="term" value="F:ubiquitin protein ligase activity"/>
    <property type="evidence" value="ECO:0007669"/>
    <property type="project" value="UniProtKB-EC"/>
</dbReference>
<gene>
    <name evidence="11" type="ORF">CKM354_000511000</name>
</gene>
<dbReference type="RefSeq" id="XP_044656306.1">
    <property type="nucleotide sequence ID" value="XM_044800371.1"/>
</dbReference>
<dbReference type="EMBL" id="BOLY01000003">
    <property type="protein sequence ID" value="GIZ41819.1"/>
    <property type="molecule type" value="Genomic_DNA"/>
</dbReference>
<accession>A0A9P3FGF9</accession>
<dbReference type="InterPro" id="IPR013083">
    <property type="entry name" value="Znf_RING/FYVE/PHD"/>
</dbReference>
<evidence type="ECO:0000313" key="12">
    <source>
        <dbReference type="Proteomes" id="UP000825890"/>
    </source>
</evidence>
<keyword evidence="7" id="KW-0833">Ubl conjugation pathway</keyword>
<dbReference type="SUPFAM" id="SSF57850">
    <property type="entry name" value="RING/U-box"/>
    <property type="match status" value="3"/>
</dbReference>
<evidence type="ECO:0000256" key="5">
    <source>
        <dbReference type="ARBA" id="ARBA00022737"/>
    </source>
</evidence>
<evidence type="ECO:0000256" key="4">
    <source>
        <dbReference type="ARBA" id="ARBA00022723"/>
    </source>
</evidence>
<dbReference type="Gene3D" id="3.30.40.10">
    <property type="entry name" value="Zinc/RING finger domain, C3HC4 (zinc finger)"/>
    <property type="match status" value="1"/>
</dbReference>
<keyword evidence="12" id="KW-1185">Reference proteome</keyword>
<protein>
    <recommendedName>
        <fullName evidence="2">RBR-type E3 ubiquitin transferase</fullName>
        <ecNumber evidence="2">2.3.2.31</ecNumber>
    </recommendedName>
</protein>